<protein>
    <submittedName>
        <fullName evidence="2">Uncharacterized protein</fullName>
    </submittedName>
</protein>
<feature type="transmembrane region" description="Helical" evidence="1">
    <location>
        <begin position="116"/>
        <end position="135"/>
    </location>
</feature>
<evidence type="ECO:0000313" key="3">
    <source>
        <dbReference type="Proteomes" id="UP000179807"/>
    </source>
</evidence>
<gene>
    <name evidence="2" type="ORF">TRFO_19084</name>
</gene>
<keyword evidence="1" id="KW-0472">Membrane</keyword>
<keyword evidence="1" id="KW-1133">Transmembrane helix</keyword>
<sequence>MTRRLSKTLQEKLIDYTQLDESLEDDIAYNQPTRKYTLEFDDDDDFISTKNAFKINPEKTEVVKRIEILYNHSAFFRAPTVRRMKFRSISQYVDDKEWGNDLKALNSCLLKSFIPVWIWVLLLIFSGGLLGWVIIPWQKKKTMKAAEDLRTFVKNRNADFLSKKKPLQYEIPLPSKPGVMINVCIYKMKE</sequence>
<dbReference type="EMBL" id="MLAK01000587">
    <property type="protein sequence ID" value="OHT11451.1"/>
    <property type="molecule type" value="Genomic_DNA"/>
</dbReference>
<keyword evidence="1" id="KW-0812">Transmembrane</keyword>
<evidence type="ECO:0000256" key="1">
    <source>
        <dbReference type="SAM" id="Phobius"/>
    </source>
</evidence>
<evidence type="ECO:0000313" key="2">
    <source>
        <dbReference type="EMBL" id="OHT11451.1"/>
    </source>
</evidence>
<proteinExistence type="predicted"/>
<keyword evidence="3" id="KW-1185">Reference proteome</keyword>
<dbReference type="RefSeq" id="XP_068364587.1">
    <property type="nucleotide sequence ID" value="XM_068500572.1"/>
</dbReference>
<reference evidence="2" key="1">
    <citation type="submission" date="2016-10" db="EMBL/GenBank/DDBJ databases">
        <authorList>
            <person name="Benchimol M."/>
            <person name="Almeida L.G."/>
            <person name="Vasconcelos A.T."/>
            <person name="Perreira-Neves A."/>
            <person name="Rosa I.A."/>
            <person name="Tasca T."/>
            <person name="Bogo M.R."/>
            <person name="de Souza W."/>
        </authorList>
    </citation>
    <scope>NUCLEOTIDE SEQUENCE [LARGE SCALE GENOMIC DNA]</scope>
    <source>
        <strain evidence="2">K</strain>
    </source>
</reference>
<dbReference type="GeneID" id="94835276"/>
<dbReference type="Proteomes" id="UP000179807">
    <property type="component" value="Unassembled WGS sequence"/>
</dbReference>
<name>A0A1J4KJP7_9EUKA</name>
<organism evidence="2 3">
    <name type="scientific">Tritrichomonas foetus</name>
    <dbReference type="NCBI Taxonomy" id="1144522"/>
    <lineage>
        <taxon>Eukaryota</taxon>
        <taxon>Metamonada</taxon>
        <taxon>Parabasalia</taxon>
        <taxon>Tritrichomonadida</taxon>
        <taxon>Tritrichomonadidae</taxon>
        <taxon>Tritrichomonas</taxon>
    </lineage>
</organism>
<dbReference type="VEuPathDB" id="TrichDB:TRFO_19084"/>
<dbReference type="AlphaFoldDB" id="A0A1J4KJP7"/>
<comment type="caution">
    <text evidence="2">The sequence shown here is derived from an EMBL/GenBank/DDBJ whole genome shotgun (WGS) entry which is preliminary data.</text>
</comment>
<accession>A0A1J4KJP7</accession>